<evidence type="ECO:0000313" key="2">
    <source>
        <dbReference type="EMBL" id="MXO48359.1"/>
    </source>
</evidence>
<accession>A0A844XSI2</accession>
<keyword evidence="1" id="KW-0812">Transmembrane</keyword>
<dbReference type="OrthoDB" id="7505978at2"/>
<dbReference type="Proteomes" id="UP000448199">
    <property type="component" value="Unassembled WGS sequence"/>
</dbReference>
<proteinExistence type="predicted"/>
<comment type="caution">
    <text evidence="2">The sequence shown here is derived from an EMBL/GenBank/DDBJ whole genome shotgun (WGS) entry which is preliminary data.</text>
</comment>
<reference evidence="2 3" key="1">
    <citation type="submission" date="2019-12" db="EMBL/GenBank/DDBJ databases">
        <title>Genomic-based taxomic classification of the family Erythrobacteraceae.</title>
        <authorList>
            <person name="Xu L."/>
        </authorList>
    </citation>
    <scope>NUCLEOTIDE SEQUENCE [LARGE SCALE GENOMIC DNA]</scope>
    <source>
        <strain evidence="2 3">DSM 17792</strain>
    </source>
</reference>
<name>A0A844XSI2_9SPHN</name>
<gene>
    <name evidence="2" type="ORF">GRI69_08825</name>
</gene>
<evidence type="ECO:0000313" key="3">
    <source>
        <dbReference type="Proteomes" id="UP000448199"/>
    </source>
</evidence>
<dbReference type="RefSeq" id="WP_160727917.1">
    <property type="nucleotide sequence ID" value="NZ_WTYC01000004.1"/>
</dbReference>
<feature type="transmembrane region" description="Helical" evidence="1">
    <location>
        <begin position="12"/>
        <end position="30"/>
    </location>
</feature>
<protein>
    <submittedName>
        <fullName evidence="2">Uncharacterized protein</fullName>
    </submittedName>
</protein>
<sequence length="385" mass="41826">MKIKRRQVTGWFLRVAAFLMLAALATVFQLDRHSRTRLTLMAYVPPNLGGFADANAARLLAVPAPDLAVARAESSLRHRPIDASTLSSFALAAVEGDDVERAGRALSLAAQRGWRDTYTQVMVVGSAIGAENWEIAAQRIDALTRLRREQEAIFGSLSLMLQSEGGRKALADRLAESYPLVYALADFIGAYPDYGEEVAQVFVMSENKGDAMDCSRFSRVTRTLLARNKGSAALSVWPDRCLGEAGRDAAFAPTSGLGEEDPFAWSFPSVPGLSVRHGEGTVTVRNRDPLRRQFAYRYLTLEAGQHRLRLRSDTSPGVMSGMASGNALVQVSMRCDRTSRGAANSLIAQDYDAEISFDVPEDCPTQFLALSTSKGTVTDLAIAID</sequence>
<evidence type="ECO:0000256" key="1">
    <source>
        <dbReference type="SAM" id="Phobius"/>
    </source>
</evidence>
<keyword evidence="3" id="KW-1185">Reference proteome</keyword>
<keyword evidence="1" id="KW-1133">Transmembrane helix</keyword>
<organism evidence="2 3">
    <name type="scientific">Qipengyuania vulgaris</name>
    <dbReference type="NCBI Taxonomy" id="291985"/>
    <lineage>
        <taxon>Bacteria</taxon>
        <taxon>Pseudomonadati</taxon>
        <taxon>Pseudomonadota</taxon>
        <taxon>Alphaproteobacteria</taxon>
        <taxon>Sphingomonadales</taxon>
        <taxon>Erythrobacteraceae</taxon>
        <taxon>Qipengyuania</taxon>
    </lineage>
</organism>
<dbReference type="AlphaFoldDB" id="A0A844XSI2"/>
<dbReference type="EMBL" id="WTYC01000004">
    <property type="protein sequence ID" value="MXO48359.1"/>
    <property type="molecule type" value="Genomic_DNA"/>
</dbReference>
<keyword evidence="1" id="KW-0472">Membrane</keyword>